<evidence type="ECO:0000313" key="3">
    <source>
        <dbReference type="Proteomes" id="UP001174997"/>
    </source>
</evidence>
<dbReference type="PANTHER" id="PTHR11567:SF195">
    <property type="entry name" value="ACID PHOSPHATASE, PUTATIVE (AFU_ORTHOLOGUE AFUA_3G14570)-RELATED"/>
    <property type="match status" value="1"/>
</dbReference>
<name>A0AA40DDF1_9PEZI</name>
<keyword evidence="1" id="KW-1133">Transmembrane helix</keyword>
<dbReference type="InterPro" id="IPR050645">
    <property type="entry name" value="Histidine_acid_phosphatase"/>
</dbReference>
<keyword evidence="1" id="KW-0472">Membrane</keyword>
<sequence length="553" mass="61155">MDATQYQLGRRCHVARGLRGLSTSFLVFGLSTVIITTLLVQLLSQDPISSTDMMHKALSSVGNLTAVILAVLGISHALNTPEPLENDSFEIDLSWYPPKSSPITNLTTVLNSTGVWGFIFNTSHTPDSQYGTYNWCNMPHVRAKEYPKPPSEYELLYVEVIHRHHLRTPYSSNSFPIEPTPWNCDDIALYSYSSPLPPGSPPSIPGYYSPFTSPLNPFSPSPSGLQGSCQFPQITTQGLSDSYQHGRDLLSVYSPLITLESAEFHVTNNPITTQVAGALISALLPLPNNTPIPLLVQNRETDPLEPKYPCPLARELFSQIHSTPQWTFHLSLAKDLFSQLDSISGVPPADAGFHASFDHYYDNLSAKQCHGRELPCSVGNNNNNSSSKRKCITQPLANAVYRLGQWEYHHTHRGTHQSLQASVASYGVHIAELLSHITSAVNIDTKVRYRHNIAHDGSISRLLAILQTDEMHWPGMGSEVVFEVFTLSTQHFVRILYGGQVLTSSSPMLKGNEQGMIPLRQVTGYLGGLIGYREENGKIIHDIKQLCNTPATK</sequence>
<dbReference type="Proteomes" id="UP001174997">
    <property type="component" value="Unassembled WGS sequence"/>
</dbReference>
<dbReference type="SUPFAM" id="SSF53254">
    <property type="entry name" value="Phosphoglycerate mutase-like"/>
    <property type="match status" value="1"/>
</dbReference>
<feature type="transmembrane region" description="Helical" evidence="1">
    <location>
        <begin position="25"/>
        <end position="45"/>
    </location>
</feature>
<gene>
    <name evidence="2" type="ORF">QBC41DRAFT_390566</name>
</gene>
<reference evidence="2" key="1">
    <citation type="submission" date="2023-06" db="EMBL/GenBank/DDBJ databases">
        <title>Genome-scale phylogeny and comparative genomics of the fungal order Sordariales.</title>
        <authorList>
            <consortium name="Lawrence Berkeley National Laboratory"/>
            <person name="Hensen N."/>
            <person name="Bonometti L."/>
            <person name="Westerberg I."/>
            <person name="Brannstrom I.O."/>
            <person name="Guillou S."/>
            <person name="Cros-Aarteil S."/>
            <person name="Calhoun S."/>
            <person name="Haridas S."/>
            <person name="Kuo A."/>
            <person name="Mondo S."/>
            <person name="Pangilinan J."/>
            <person name="Riley R."/>
            <person name="Labutti K."/>
            <person name="Andreopoulos B."/>
            <person name="Lipzen A."/>
            <person name="Chen C."/>
            <person name="Yanf M."/>
            <person name="Daum C."/>
            <person name="Ng V."/>
            <person name="Clum A."/>
            <person name="Steindorff A."/>
            <person name="Ohm R."/>
            <person name="Martin F."/>
            <person name="Silar P."/>
            <person name="Natvig D."/>
            <person name="Lalanne C."/>
            <person name="Gautier V."/>
            <person name="Ament-Velasquez S.L."/>
            <person name="Kruys A."/>
            <person name="Hutchinson M.I."/>
            <person name="Powell A.J."/>
            <person name="Barry K."/>
            <person name="Miller A.N."/>
            <person name="Grigoriev I.V."/>
            <person name="Debuchy R."/>
            <person name="Gladieux P."/>
            <person name="Thoren M.H."/>
            <person name="Johannesson H."/>
        </authorList>
    </citation>
    <scope>NUCLEOTIDE SEQUENCE</scope>
    <source>
        <strain evidence="2">CBS 307.81</strain>
    </source>
</reference>
<dbReference type="InterPro" id="IPR029033">
    <property type="entry name" value="His_PPase_superfam"/>
</dbReference>
<evidence type="ECO:0000313" key="2">
    <source>
        <dbReference type="EMBL" id="KAK0670043.1"/>
    </source>
</evidence>
<organism evidence="2 3">
    <name type="scientific">Cercophora samala</name>
    <dbReference type="NCBI Taxonomy" id="330535"/>
    <lineage>
        <taxon>Eukaryota</taxon>
        <taxon>Fungi</taxon>
        <taxon>Dikarya</taxon>
        <taxon>Ascomycota</taxon>
        <taxon>Pezizomycotina</taxon>
        <taxon>Sordariomycetes</taxon>
        <taxon>Sordariomycetidae</taxon>
        <taxon>Sordariales</taxon>
        <taxon>Lasiosphaeriaceae</taxon>
        <taxon>Cercophora</taxon>
    </lineage>
</organism>
<evidence type="ECO:0000256" key="1">
    <source>
        <dbReference type="SAM" id="Phobius"/>
    </source>
</evidence>
<dbReference type="EMBL" id="JAULSY010000036">
    <property type="protein sequence ID" value="KAK0670043.1"/>
    <property type="molecule type" value="Genomic_DNA"/>
</dbReference>
<dbReference type="Gene3D" id="3.40.50.1240">
    <property type="entry name" value="Phosphoglycerate mutase-like"/>
    <property type="match status" value="1"/>
</dbReference>
<dbReference type="GO" id="GO:0016791">
    <property type="term" value="F:phosphatase activity"/>
    <property type="evidence" value="ECO:0007669"/>
    <property type="project" value="TreeGrafter"/>
</dbReference>
<keyword evidence="1" id="KW-0812">Transmembrane</keyword>
<dbReference type="AlphaFoldDB" id="A0AA40DDF1"/>
<proteinExistence type="predicted"/>
<dbReference type="PANTHER" id="PTHR11567">
    <property type="entry name" value="ACID PHOSPHATASE-RELATED"/>
    <property type="match status" value="1"/>
</dbReference>
<keyword evidence="3" id="KW-1185">Reference proteome</keyword>
<accession>A0AA40DDF1</accession>
<protein>
    <submittedName>
        <fullName evidence="2">Histidine phosphatase superfamily</fullName>
    </submittedName>
</protein>
<comment type="caution">
    <text evidence="2">The sequence shown here is derived from an EMBL/GenBank/DDBJ whole genome shotgun (WGS) entry which is preliminary data.</text>
</comment>